<organism evidence="5 6">
    <name type="scientific">Aquiflexum balticum DSM 16537</name>
    <dbReference type="NCBI Taxonomy" id="758820"/>
    <lineage>
        <taxon>Bacteria</taxon>
        <taxon>Pseudomonadati</taxon>
        <taxon>Bacteroidota</taxon>
        <taxon>Cytophagia</taxon>
        <taxon>Cytophagales</taxon>
        <taxon>Cyclobacteriaceae</taxon>
        <taxon>Aquiflexum</taxon>
    </lineage>
</organism>
<accession>A0A1W2GZC6</accession>
<dbReference type="GO" id="GO:0019878">
    <property type="term" value="P:lysine biosynthetic process via aminoadipic acid"/>
    <property type="evidence" value="ECO:0007669"/>
    <property type="project" value="TreeGrafter"/>
</dbReference>
<dbReference type="Gene3D" id="3.90.470.20">
    <property type="entry name" value="4'-phosphopantetheinyl transferase domain"/>
    <property type="match status" value="2"/>
</dbReference>
<evidence type="ECO:0000313" key="5">
    <source>
        <dbReference type="EMBL" id="SMD41576.1"/>
    </source>
</evidence>
<dbReference type="GO" id="GO:0000287">
    <property type="term" value="F:magnesium ion binding"/>
    <property type="evidence" value="ECO:0007669"/>
    <property type="project" value="InterPro"/>
</dbReference>
<dbReference type="RefSeq" id="WP_084118451.1">
    <property type="nucleotide sequence ID" value="NZ_LT838813.1"/>
</dbReference>
<reference evidence="6" key="1">
    <citation type="submission" date="2017-04" db="EMBL/GenBank/DDBJ databases">
        <authorList>
            <person name="Varghese N."/>
            <person name="Submissions S."/>
        </authorList>
    </citation>
    <scope>NUCLEOTIDE SEQUENCE [LARGE SCALE GENOMIC DNA]</scope>
    <source>
        <strain evidence="6">DSM 16537</strain>
    </source>
</reference>
<dbReference type="InterPro" id="IPR008278">
    <property type="entry name" value="4-PPantetheinyl_Trfase_dom"/>
</dbReference>
<dbReference type="AlphaFoldDB" id="A0A1W2GZC6"/>
<evidence type="ECO:0000256" key="1">
    <source>
        <dbReference type="ARBA" id="ARBA00010990"/>
    </source>
</evidence>
<gene>
    <name evidence="5" type="ORF">SAMN00777080_0101</name>
</gene>
<name>A0A1W2GZC6_9BACT</name>
<dbReference type="GO" id="GO:0005829">
    <property type="term" value="C:cytosol"/>
    <property type="evidence" value="ECO:0007669"/>
    <property type="project" value="TreeGrafter"/>
</dbReference>
<comment type="similarity">
    <text evidence="1">Belongs to the P-Pant transferase superfamily. Gsp/Sfp/HetI/AcpT family.</text>
</comment>
<dbReference type="Pfam" id="PF01648">
    <property type="entry name" value="ACPS"/>
    <property type="match status" value="1"/>
</dbReference>
<dbReference type="STRING" id="758820.SAMN00777080_0101"/>
<dbReference type="InterPro" id="IPR055066">
    <property type="entry name" value="AASDHPPT_N"/>
</dbReference>
<keyword evidence="6" id="KW-1185">Reference proteome</keyword>
<evidence type="ECO:0000259" key="4">
    <source>
        <dbReference type="Pfam" id="PF22624"/>
    </source>
</evidence>
<evidence type="ECO:0000313" key="6">
    <source>
        <dbReference type="Proteomes" id="UP000192333"/>
    </source>
</evidence>
<evidence type="ECO:0000256" key="2">
    <source>
        <dbReference type="ARBA" id="ARBA00022679"/>
    </source>
</evidence>
<sequence>MTSNFSIEWNELTPTWKNFQVEPFSNEIHVVRINISKNLHQVSNHKNLLTYPEKQKLSRIIRQEDKNIFLCSQVMKRIVCGHYLNFPHDEISFDFTENKKPFISGQPDFHFNISHSGDWMTMIISKYPCGIDVEKIQPDFDFEGVIQLTFHPEEIGYIFQNPDQTKAFFRIWTIKESFLKATGVGLIDNLSDLNMMKNSTPLANLNPWQIQSFIIDGNYWCSICYQAQNPKIKFYDY</sequence>
<keyword evidence="2 5" id="KW-0808">Transferase</keyword>
<dbReference type="InterPro" id="IPR037143">
    <property type="entry name" value="4-PPantetheinyl_Trfase_dom_sf"/>
</dbReference>
<evidence type="ECO:0000259" key="3">
    <source>
        <dbReference type="Pfam" id="PF01648"/>
    </source>
</evidence>
<dbReference type="PANTHER" id="PTHR12215:SF10">
    <property type="entry name" value="L-AMINOADIPATE-SEMIALDEHYDE DEHYDROGENASE-PHOSPHOPANTETHEINYL TRANSFERASE"/>
    <property type="match status" value="1"/>
</dbReference>
<dbReference type="GO" id="GO:0008897">
    <property type="term" value="F:holo-[acyl-carrier-protein] synthase activity"/>
    <property type="evidence" value="ECO:0007669"/>
    <property type="project" value="InterPro"/>
</dbReference>
<dbReference type="SUPFAM" id="SSF56214">
    <property type="entry name" value="4'-phosphopantetheinyl transferase"/>
    <property type="match status" value="2"/>
</dbReference>
<feature type="domain" description="4'-phosphopantetheinyl transferase" evidence="3">
    <location>
        <begin position="128"/>
        <end position="223"/>
    </location>
</feature>
<dbReference type="EMBL" id="LT838813">
    <property type="protein sequence ID" value="SMD41576.1"/>
    <property type="molecule type" value="Genomic_DNA"/>
</dbReference>
<proteinExistence type="inferred from homology"/>
<dbReference type="Pfam" id="PF22624">
    <property type="entry name" value="AASDHPPT_N"/>
    <property type="match status" value="1"/>
</dbReference>
<dbReference type="OrthoDB" id="9808281at2"/>
<dbReference type="Proteomes" id="UP000192333">
    <property type="component" value="Chromosome I"/>
</dbReference>
<dbReference type="InterPro" id="IPR050559">
    <property type="entry name" value="P-Pant_transferase_sf"/>
</dbReference>
<feature type="domain" description="4'-phosphopantetheinyl transferase N-terminal" evidence="4">
    <location>
        <begin position="42"/>
        <end position="122"/>
    </location>
</feature>
<dbReference type="PANTHER" id="PTHR12215">
    <property type="entry name" value="PHOSPHOPANTETHEINE TRANSFERASE"/>
    <property type="match status" value="1"/>
</dbReference>
<protein>
    <submittedName>
        <fullName evidence="5">4'-phosphopantetheinyl transferase</fullName>
    </submittedName>
</protein>